<keyword evidence="1" id="KW-1003">Cell membrane</keyword>
<sequence length="218" mass="22565">MEAFFDLHTLLHAALLVAAVSADTLAVGFSYGASRIKVPFGSLLVIASVCTLVTGGAVFLGALAMPVLASAAGVVSFCLLCTVACVRLCDSTVKQLIRCHPSLSRRLQFRFFDLRVILHICADSAAADSDHSKTISAKEAVALALALSLDGAAAGIGGGVGAVSVCHTVFFSFLFTLAAFSLGNLIGKRVGTALHFECGFISGALLLTLACLRVFLKL</sequence>
<protein>
    <submittedName>
        <fullName evidence="6">Manganese efflux pump</fullName>
    </submittedName>
</protein>
<evidence type="ECO:0000313" key="7">
    <source>
        <dbReference type="Proteomes" id="UP000774750"/>
    </source>
</evidence>
<dbReference type="PANTHER" id="PTHR35529">
    <property type="entry name" value="MANGANESE EFFLUX PUMP MNTP-RELATED"/>
    <property type="match status" value="1"/>
</dbReference>
<dbReference type="AlphaFoldDB" id="A0A939BF21"/>
<evidence type="ECO:0000256" key="5">
    <source>
        <dbReference type="SAM" id="Phobius"/>
    </source>
</evidence>
<evidence type="ECO:0000256" key="4">
    <source>
        <dbReference type="ARBA" id="ARBA00023136"/>
    </source>
</evidence>
<dbReference type="EMBL" id="JACJKY010000019">
    <property type="protein sequence ID" value="MBM6921582.1"/>
    <property type="molecule type" value="Genomic_DNA"/>
</dbReference>
<feature type="transmembrane region" description="Helical" evidence="5">
    <location>
        <begin position="169"/>
        <end position="186"/>
    </location>
</feature>
<accession>A0A939BF21</accession>
<feature type="transmembrane region" description="Helical" evidence="5">
    <location>
        <begin position="12"/>
        <end position="31"/>
    </location>
</feature>
<dbReference type="Pfam" id="PF02659">
    <property type="entry name" value="Mntp"/>
    <property type="match status" value="1"/>
</dbReference>
<reference evidence="6" key="2">
    <citation type="journal article" date="2021" name="Sci. Rep.">
        <title>The distribution of antibiotic resistance genes in chicken gut microbiota commensals.</title>
        <authorList>
            <person name="Juricova H."/>
            <person name="Matiasovicova J."/>
            <person name="Kubasova T."/>
            <person name="Cejkova D."/>
            <person name="Rychlik I."/>
        </authorList>
    </citation>
    <scope>NUCLEOTIDE SEQUENCE</scope>
    <source>
        <strain evidence="6">An559</strain>
    </source>
</reference>
<proteinExistence type="predicted"/>
<evidence type="ECO:0000256" key="3">
    <source>
        <dbReference type="ARBA" id="ARBA00022989"/>
    </source>
</evidence>
<keyword evidence="4 5" id="KW-0472">Membrane</keyword>
<evidence type="ECO:0000256" key="2">
    <source>
        <dbReference type="ARBA" id="ARBA00022692"/>
    </source>
</evidence>
<keyword evidence="3 5" id="KW-1133">Transmembrane helix</keyword>
<dbReference type="Proteomes" id="UP000774750">
    <property type="component" value="Unassembled WGS sequence"/>
</dbReference>
<keyword evidence="2 5" id="KW-0812">Transmembrane</keyword>
<feature type="transmembrane region" description="Helical" evidence="5">
    <location>
        <begin position="198"/>
        <end position="216"/>
    </location>
</feature>
<comment type="caution">
    <text evidence="6">The sequence shown here is derived from an EMBL/GenBank/DDBJ whole genome shotgun (WGS) entry which is preliminary data.</text>
</comment>
<dbReference type="InterPro" id="IPR003810">
    <property type="entry name" value="Mntp/YtaF"/>
</dbReference>
<evidence type="ECO:0000313" key="6">
    <source>
        <dbReference type="EMBL" id="MBM6921582.1"/>
    </source>
</evidence>
<name>A0A939BF21_9FIRM</name>
<feature type="transmembrane region" description="Helical" evidence="5">
    <location>
        <begin position="71"/>
        <end position="89"/>
    </location>
</feature>
<feature type="transmembrane region" description="Helical" evidence="5">
    <location>
        <begin position="43"/>
        <end position="65"/>
    </location>
</feature>
<keyword evidence="7" id="KW-1185">Reference proteome</keyword>
<feature type="transmembrane region" description="Helical" evidence="5">
    <location>
        <begin position="140"/>
        <end position="163"/>
    </location>
</feature>
<organism evidence="6 7">
    <name type="scientific">Merdimmobilis hominis</name>
    <dbReference type="NCBI Taxonomy" id="2897707"/>
    <lineage>
        <taxon>Bacteria</taxon>
        <taxon>Bacillati</taxon>
        <taxon>Bacillota</taxon>
        <taxon>Clostridia</taxon>
        <taxon>Eubacteriales</taxon>
        <taxon>Oscillospiraceae</taxon>
        <taxon>Merdimmobilis</taxon>
    </lineage>
</organism>
<dbReference type="PANTHER" id="PTHR35529:SF2">
    <property type="entry name" value="SPORULATION PROTEIN YTAF-RELATED"/>
    <property type="match status" value="1"/>
</dbReference>
<dbReference type="RefSeq" id="WP_204447663.1">
    <property type="nucleotide sequence ID" value="NZ_JACJKY010000019.1"/>
</dbReference>
<reference evidence="6" key="1">
    <citation type="submission" date="2020-08" db="EMBL/GenBank/DDBJ databases">
        <authorList>
            <person name="Cejkova D."/>
            <person name="Kubasova T."/>
            <person name="Jahodarova E."/>
            <person name="Rychlik I."/>
        </authorList>
    </citation>
    <scope>NUCLEOTIDE SEQUENCE</scope>
    <source>
        <strain evidence="6">An559</strain>
    </source>
</reference>
<gene>
    <name evidence="6" type="ORF">H6A12_10485</name>
</gene>
<evidence type="ECO:0000256" key="1">
    <source>
        <dbReference type="ARBA" id="ARBA00022475"/>
    </source>
</evidence>